<dbReference type="PANTHER" id="PTHR15341:SF3">
    <property type="entry name" value="NUCLEAR NUCLEIC ACID-BINDING PROTEIN C1D"/>
    <property type="match status" value="1"/>
</dbReference>
<keyword evidence="4 6" id="KW-0694">RNA-binding</keyword>
<sequence>MEDIQPRIRQLAADIDLLEAAVAPLFLHQPSAASTPATNGHAAAAMCLPLLDRAKLHVLASLALESTLYCSLNLAGVDARNHAVFRELQRVRQYMLKIDAAEKPPAAEEPAGSRLNKSAAIRFLKADLDDQPAMKAQLNELLKQEQAAAAAESAGATISTDATISKATPETLAASRASQNSSPRGRKRGGGATPAGGSAGSGSANGSLTKRPKHVGGRGTRTM</sequence>
<keyword evidence="9" id="KW-1185">Reference proteome</keyword>
<proteinExistence type="inferred from homology"/>
<organism evidence="8 9">
    <name type="scientific">Sporothrix epigloea</name>
    <dbReference type="NCBI Taxonomy" id="1892477"/>
    <lineage>
        <taxon>Eukaryota</taxon>
        <taxon>Fungi</taxon>
        <taxon>Dikarya</taxon>
        <taxon>Ascomycota</taxon>
        <taxon>Pezizomycotina</taxon>
        <taxon>Sordariomycetes</taxon>
        <taxon>Sordariomycetidae</taxon>
        <taxon>Ophiostomatales</taxon>
        <taxon>Ophiostomataceae</taxon>
        <taxon>Sporothrix</taxon>
    </lineage>
</organism>
<protein>
    <recommendedName>
        <fullName evidence="6">Exosome complex protein</fullName>
    </recommendedName>
</protein>
<comment type="subcellular location">
    <subcellularLocation>
        <location evidence="1 6">Nucleus</location>
    </subcellularLocation>
</comment>
<evidence type="ECO:0000256" key="1">
    <source>
        <dbReference type="ARBA" id="ARBA00004123"/>
    </source>
</evidence>
<evidence type="ECO:0000256" key="3">
    <source>
        <dbReference type="ARBA" id="ARBA00022552"/>
    </source>
</evidence>
<comment type="function">
    <text evidence="6">Required for exosome-dependent processing of pre-rRNA and small nucleolar RNA (snRNA) precursors. Involved in processing of 35S pre-rRNA at the A0, A1 and A2 sites.</text>
</comment>
<keyword evidence="5 6" id="KW-0539">Nucleus</keyword>
<dbReference type="InterPro" id="IPR007146">
    <property type="entry name" value="Sas10/Utp3/C1D"/>
</dbReference>
<evidence type="ECO:0000313" key="9">
    <source>
        <dbReference type="Proteomes" id="UP001642502"/>
    </source>
</evidence>
<dbReference type="PANTHER" id="PTHR15341">
    <property type="entry name" value="SUN-COR STEROID HORMONE RECEPTOR CO-REPRESSOR"/>
    <property type="match status" value="1"/>
</dbReference>
<reference evidence="8 9" key="1">
    <citation type="submission" date="2024-01" db="EMBL/GenBank/DDBJ databases">
        <authorList>
            <person name="Allen C."/>
            <person name="Tagirdzhanova G."/>
        </authorList>
    </citation>
    <scope>NUCLEOTIDE SEQUENCE [LARGE SCALE GENOMIC DNA]</scope>
    <source>
        <strain evidence="8 9">CBS 119000</strain>
    </source>
</reference>
<evidence type="ECO:0000313" key="8">
    <source>
        <dbReference type="EMBL" id="CAK7270278.1"/>
    </source>
</evidence>
<dbReference type="Pfam" id="PF04000">
    <property type="entry name" value="Sas10_Utp3"/>
    <property type="match status" value="1"/>
</dbReference>
<name>A0ABP0DPQ9_9PEZI</name>
<evidence type="ECO:0000256" key="2">
    <source>
        <dbReference type="ARBA" id="ARBA00009154"/>
    </source>
</evidence>
<comment type="caution">
    <text evidence="8">The sequence shown here is derived from an EMBL/GenBank/DDBJ whole genome shotgun (WGS) entry which is preliminary data.</text>
</comment>
<dbReference type="Proteomes" id="UP001642502">
    <property type="component" value="Unassembled WGS sequence"/>
</dbReference>
<feature type="compositionally biased region" description="Gly residues" evidence="7">
    <location>
        <begin position="190"/>
        <end position="200"/>
    </location>
</feature>
<evidence type="ECO:0000256" key="7">
    <source>
        <dbReference type="SAM" id="MobiDB-lite"/>
    </source>
</evidence>
<dbReference type="EMBL" id="CAWUON010000057">
    <property type="protein sequence ID" value="CAK7270278.1"/>
    <property type="molecule type" value="Genomic_DNA"/>
</dbReference>
<gene>
    <name evidence="8" type="ORF">SEPCBS119000_004007</name>
</gene>
<keyword evidence="3 6" id="KW-0698">rRNA processing</keyword>
<evidence type="ECO:0000256" key="4">
    <source>
        <dbReference type="ARBA" id="ARBA00022884"/>
    </source>
</evidence>
<evidence type="ECO:0000256" key="6">
    <source>
        <dbReference type="RuleBase" id="RU368003"/>
    </source>
</evidence>
<dbReference type="InterPro" id="IPR011082">
    <property type="entry name" value="Exosome-assoc_fac/DNA_repair"/>
</dbReference>
<comment type="similarity">
    <text evidence="2 6">Belongs to the C1D family.</text>
</comment>
<evidence type="ECO:0000256" key="5">
    <source>
        <dbReference type="ARBA" id="ARBA00023242"/>
    </source>
</evidence>
<feature type="region of interest" description="Disordered" evidence="7">
    <location>
        <begin position="161"/>
        <end position="223"/>
    </location>
</feature>
<accession>A0ABP0DPQ9</accession>